<gene>
    <name evidence="2" type="ORF">BBD42_22725</name>
</gene>
<evidence type="ECO:0000259" key="1">
    <source>
        <dbReference type="Pfam" id="PF09346"/>
    </source>
</evidence>
<proteinExistence type="predicted"/>
<name>A0A1B2DT81_9BACL</name>
<dbReference type="Pfam" id="PF09346">
    <property type="entry name" value="SMI1_KNR4"/>
    <property type="match status" value="1"/>
</dbReference>
<protein>
    <recommendedName>
        <fullName evidence="1">Knr4/Smi1-like domain-containing protein</fullName>
    </recommendedName>
</protein>
<dbReference type="RefSeq" id="WP_150131591.1">
    <property type="nucleotide sequence ID" value="NZ_CP016808.1"/>
</dbReference>
<organism evidence="2">
    <name type="scientific">Paenibacillus sp. BIHB 4019</name>
    <dbReference type="NCBI Taxonomy" id="1870819"/>
    <lineage>
        <taxon>Bacteria</taxon>
        <taxon>Bacillati</taxon>
        <taxon>Bacillota</taxon>
        <taxon>Bacilli</taxon>
        <taxon>Bacillales</taxon>
        <taxon>Paenibacillaceae</taxon>
        <taxon>Paenibacillus</taxon>
    </lineage>
</organism>
<accession>A0A1B2DT81</accession>
<feature type="domain" description="Knr4/Smi1-like" evidence="1">
    <location>
        <begin position="10"/>
        <end position="108"/>
    </location>
</feature>
<dbReference type="InterPro" id="IPR037883">
    <property type="entry name" value="Knr4/Smi1-like_sf"/>
</dbReference>
<sequence>MYIVSPNGSPVSAARLHQLEQERQLKLPEAYVRFLALNGPGTYRGWFNIEVPDSGVLEPFAEEEFWEHDDACPITQQQIAECVSIGTTIDGDFLAVHSGVKGILWLPRHSEIIELYAEVANEHADYTELLDRIYSEKLAQAAAAPAYFEPWTQTRQHQFFHFAPDKAGYELPELARECKESFKPDFLIENAYTCTLFLQRLGGYIRFNYAYRLEVAVFYEEGQEPLLQQITAFLAAHNCKLLT</sequence>
<reference evidence="2" key="1">
    <citation type="submission" date="2016-08" db="EMBL/GenBank/DDBJ databases">
        <title>Complete Genome Seqeunce of Paenibacillus sp. BIHB 4019 from tea rhizoplane.</title>
        <authorList>
            <person name="Thakur R."/>
            <person name="Swarnkar M.K."/>
            <person name="Gulati A."/>
        </authorList>
    </citation>
    <scope>NUCLEOTIDE SEQUENCE [LARGE SCALE GENOMIC DNA]</scope>
    <source>
        <strain evidence="2">BIHB4019</strain>
    </source>
</reference>
<dbReference type="AlphaFoldDB" id="A0A1B2DT81"/>
<dbReference type="EMBL" id="CP016808">
    <property type="protein sequence ID" value="ANY70919.1"/>
    <property type="molecule type" value="Genomic_DNA"/>
</dbReference>
<dbReference type="SUPFAM" id="SSF160631">
    <property type="entry name" value="SMI1/KNR4-like"/>
    <property type="match status" value="1"/>
</dbReference>
<evidence type="ECO:0000313" key="2">
    <source>
        <dbReference type="EMBL" id="ANY70919.1"/>
    </source>
</evidence>
<dbReference type="InterPro" id="IPR018958">
    <property type="entry name" value="Knr4/Smi1-like_dom"/>
</dbReference>